<reference evidence="2 3" key="1">
    <citation type="submission" date="2012-06" db="EMBL/GenBank/DDBJ databases">
        <title>Finished chromosome of genome of Microcoleus sp. PCC 7113.</title>
        <authorList>
            <consortium name="US DOE Joint Genome Institute"/>
            <person name="Gugger M."/>
            <person name="Coursin T."/>
            <person name="Rippka R."/>
            <person name="Tandeau De Marsac N."/>
            <person name="Huntemann M."/>
            <person name="Wei C.-L."/>
            <person name="Han J."/>
            <person name="Detter J.C."/>
            <person name="Han C."/>
            <person name="Tapia R."/>
            <person name="Chen A."/>
            <person name="Kyrpides N."/>
            <person name="Mavromatis K."/>
            <person name="Markowitz V."/>
            <person name="Szeto E."/>
            <person name="Ivanova N."/>
            <person name="Pagani I."/>
            <person name="Pati A."/>
            <person name="Goodwin L."/>
            <person name="Nordberg H.P."/>
            <person name="Cantor M.N."/>
            <person name="Hua S.X."/>
            <person name="Woyke T."/>
            <person name="Kerfeld C.A."/>
        </authorList>
    </citation>
    <scope>NUCLEOTIDE SEQUENCE [LARGE SCALE GENOMIC DNA]</scope>
    <source>
        <strain evidence="2 3">PCC 7113</strain>
    </source>
</reference>
<evidence type="ECO:0000313" key="2">
    <source>
        <dbReference type="EMBL" id="AFZ19718.1"/>
    </source>
</evidence>
<feature type="transmembrane region" description="Helical" evidence="1">
    <location>
        <begin position="54"/>
        <end position="75"/>
    </location>
</feature>
<evidence type="ECO:0000313" key="3">
    <source>
        <dbReference type="Proteomes" id="UP000010471"/>
    </source>
</evidence>
<protein>
    <submittedName>
        <fullName evidence="2">Uncharacterized protein</fullName>
    </submittedName>
</protein>
<name>K9WHQ5_9CYAN</name>
<dbReference type="Proteomes" id="UP000010471">
    <property type="component" value="Chromosome"/>
</dbReference>
<feature type="transmembrane region" description="Helical" evidence="1">
    <location>
        <begin position="231"/>
        <end position="250"/>
    </location>
</feature>
<feature type="transmembrane region" description="Helical" evidence="1">
    <location>
        <begin position="115"/>
        <end position="135"/>
    </location>
</feature>
<feature type="transmembrane region" description="Helical" evidence="1">
    <location>
        <begin position="81"/>
        <end position="103"/>
    </location>
</feature>
<accession>K9WHQ5</accession>
<feature type="transmembrane region" description="Helical" evidence="1">
    <location>
        <begin position="199"/>
        <end position="219"/>
    </location>
</feature>
<dbReference type="AlphaFoldDB" id="K9WHQ5"/>
<gene>
    <name evidence="2" type="ORF">Mic7113_4013</name>
</gene>
<proteinExistence type="predicted"/>
<organism evidence="2 3">
    <name type="scientific">Allocoleopsis franciscana PCC 7113</name>
    <dbReference type="NCBI Taxonomy" id="1173027"/>
    <lineage>
        <taxon>Bacteria</taxon>
        <taxon>Bacillati</taxon>
        <taxon>Cyanobacteriota</taxon>
        <taxon>Cyanophyceae</taxon>
        <taxon>Coleofasciculales</taxon>
        <taxon>Coleofasciculaceae</taxon>
        <taxon>Allocoleopsis</taxon>
        <taxon>Allocoleopsis franciscana</taxon>
    </lineage>
</organism>
<keyword evidence="1" id="KW-0812">Transmembrane</keyword>
<feature type="transmembrane region" description="Helical" evidence="1">
    <location>
        <begin position="141"/>
        <end position="162"/>
    </location>
</feature>
<keyword evidence="3" id="KW-1185">Reference proteome</keyword>
<dbReference type="RefSeq" id="WP_015183854.1">
    <property type="nucleotide sequence ID" value="NC_019738.1"/>
</dbReference>
<dbReference type="EMBL" id="CP003630">
    <property type="protein sequence ID" value="AFZ19718.1"/>
    <property type="molecule type" value="Genomic_DNA"/>
</dbReference>
<feature type="transmembrane region" description="Helical" evidence="1">
    <location>
        <begin position="169"/>
        <end position="193"/>
    </location>
</feature>
<keyword evidence="1" id="KW-1133">Transmembrane helix</keyword>
<sequence length="255" mass="26837">MKRRSLPESELLSSFLGYATAGFFFVNTPLWAIAFAVAFVLAEAIGSWAKLMPFVWVEAWVGIVPMAWVGLVVVAKAGTGLAGAVAGAGMAGAVAWFVLWAISRHVAFTLPRGRLGSAITIAVFSGTGAITWFVFGSVAGRVALAMSAGKFFIVVVVIAWAWAWAWAWFVFEALAGVVVGGVVWVAVGVGFAFLAGGALWTWAVAGAIAGFIVGAVSKARKELIKSFSKSHTFMIMAGTCLSGLSLGRWLSELFF</sequence>
<evidence type="ECO:0000256" key="1">
    <source>
        <dbReference type="SAM" id="Phobius"/>
    </source>
</evidence>
<dbReference type="KEGG" id="mic:Mic7113_4013"/>
<feature type="transmembrane region" description="Helical" evidence="1">
    <location>
        <begin position="15"/>
        <end position="42"/>
    </location>
</feature>
<keyword evidence="1" id="KW-0472">Membrane</keyword>
<dbReference type="HOGENOM" id="CLU_1089111_0_0_3"/>